<evidence type="ECO:0008006" key="4">
    <source>
        <dbReference type="Google" id="ProtNLM"/>
    </source>
</evidence>
<protein>
    <recommendedName>
        <fullName evidence="4">DUF1754-domain-containing protein</fullName>
    </recommendedName>
</protein>
<dbReference type="EMBL" id="JANBOH010000224">
    <property type="protein sequence ID" value="KAJ1643755.1"/>
    <property type="molecule type" value="Genomic_DNA"/>
</dbReference>
<reference evidence="2" key="1">
    <citation type="submission" date="2022-07" db="EMBL/GenBank/DDBJ databases">
        <title>Phylogenomic reconstructions and comparative analyses of Kickxellomycotina fungi.</title>
        <authorList>
            <person name="Reynolds N.K."/>
            <person name="Stajich J.E."/>
            <person name="Barry K."/>
            <person name="Grigoriev I.V."/>
            <person name="Crous P."/>
            <person name="Smith M.E."/>
        </authorList>
    </citation>
    <scope>NUCLEOTIDE SEQUENCE</scope>
    <source>
        <strain evidence="2">NBRC 105413</strain>
    </source>
</reference>
<sequence length="131" mass="15338">MSDAYEYGVANGPLKLKKPKDLFKKTSSSSKDKHKHKHGKRKNREKHKKKHEGQNIDDSKDHEETTSEEPPLDSKEALTEAEKKYREALHQRKLERIDRLASKSYRDRVKEFNEKLERAPEHHDMPKVGPG</sequence>
<comment type="caution">
    <text evidence="2">The sequence shown here is derived from an EMBL/GenBank/DDBJ whole genome shotgun (WGS) entry which is preliminary data.</text>
</comment>
<dbReference type="Pfam" id="PF08555">
    <property type="entry name" value="FAM32A"/>
    <property type="match status" value="1"/>
</dbReference>
<dbReference type="PANTHER" id="PTHR13282:SF6">
    <property type="entry name" value="PROTEIN FAM32A"/>
    <property type="match status" value="1"/>
</dbReference>
<organism evidence="2 3">
    <name type="scientific">Coemansia asiatica</name>
    <dbReference type="NCBI Taxonomy" id="1052880"/>
    <lineage>
        <taxon>Eukaryota</taxon>
        <taxon>Fungi</taxon>
        <taxon>Fungi incertae sedis</taxon>
        <taxon>Zoopagomycota</taxon>
        <taxon>Kickxellomycotina</taxon>
        <taxon>Kickxellomycetes</taxon>
        <taxon>Kickxellales</taxon>
        <taxon>Kickxellaceae</taxon>
        <taxon>Coemansia</taxon>
    </lineage>
</organism>
<feature type="compositionally biased region" description="Basic and acidic residues" evidence="1">
    <location>
        <begin position="72"/>
        <end position="92"/>
    </location>
</feature>
<evidence type="ECO:0000313" key="2">
    <source>
        <dbReference type="EMBL" id="KAJ1643755.1"/>
    </source>
</evidence>
<feature type="compositionally biased region" description="Basic residues" evidence="1">
    <location>
        <begin position="32"/>
        <end position="51"/>
    </location>
</feature>
<evidence type="ECO:0000313" key="3">
    <source>
        <dbReference type="Proteomes" id="UP001145021"/>
    </source>
</evidence>
<dbReference type="PANTHER" id="PTHR13282">
    <property type="entry name" value="PROTEIN FAM32A"/>
    <property type="match status" value="1"/>
</dbReference>
<dbReference type="InterPro" id="IPR013865">
    <property type="entry name" value="FAM32A"/>
</dbReference>
<dbReference type="Proteomes" id="UP001145021">
    <property type="component" value="Unassembled WGS sequence"/>
</dbReference>
<evidence type="ECO:0000256" key="1">
    <source>
        <dbReference type="SAM" id="MobiDB-lite"/>
    </source>
</evidence>
<keyword evidence="3" id="KW-1185">Reference proteome</keyword>
<proteinExistence type="predicted"/>
<dbReference type="AlphaFoldDB" id="A0A9W8CJ16"/>
<gene>
    <name evidence="2" type="ORF">LPJ64_004512</name>
</gene>
<accession>A0A9W8CJ16</accession>
<dbReference type="GO" id="GO:0005730">
    <property type="term" value="C:nucleolus"/>
    <property type="evidence" value="ECO:0007669"/>
    <property type="project" value="TreeGrafter"/>
</dbReference>
<feature type="region of interest" description="Disordered" evidence="1">
    <location>
        <begin position="1"/>
        <end position="92"/>
    </location>
</feature>
<feature type="compositionally biased region" description="Basic and acidic residues" evidence="1">
    <location>
        <begin position="52"/>
        <end position="65"/>
    </location>
</feature>
<name>A0A9W8CJ16_9FUNG</name>